<evidence type="ECO:0000256" key="7">
    <source>
        <dbReference type="ARBA" id="ARBA00034754"/>
    </source>
</evidence>
<dbReference type="InterPro" id="IPR027417">
    <property type="entry name" value="P-loop_NTPase"/>
</dbReference>
<gene>
    <name evidence="11" type="primary">holA</name>
    <name evidence="11" type="ORF">QQ020_16065</name>
</gene>
<evidence type="ECO:0000256" key="2">
    <source>
        <dbReference type="ARBA" id="ARBA00017703"/>
    </source>
</evidence>
<evidence type="ECO:0000256" key="3">
    <source>
        <dbReference type="ARBA" id="ARBA00022679"/>
    </source>
</evidence>
<evidence type="ECO:0000259" key="9">
    <source>
        <dbReference type="Pfam" id="PF06144"/>
    </source>
</evidence>
<dbReference type="RefSeq" id="WP_346758926.1">
    <property type="nucleotide sequence ID" value="NZ_JAUJEB010000003.1"/>
</dbReference>
<dbReference type="NCBIfam" id="TIGR01128">
    <property type="entry name" value="holA"/>
    <property type="match status" value="1"/>
</dbReference>
<reference evidence="11" key="1">
    <citation type="submission" date="2023-06" db="EMBL/GenBank/DDBJ databases">
        <title>Genomic of Agaribacillus aureum.</title>
        <authorList>
            <person name="Wang G."/>
        </authorList>
    </citation>
    <scope>NUCLEOTIDE SEQUENCE</scope>
    <source>
        <strain evidence="11">BMA12</strain>
    </source>
</reference>
<dbReference type="PANTHER" id="PTHR34388:SF1">
    <property type="entry name" value="DNA POLYMERASE III SUBUNIT DELTA"/>
    <property type="match status" value="1"/>
</dbReference>
<dbReference type="Pfam" id="PF06144">
    <property type="entry name" value="DNA_pol3_delta"/>
    <property type="match status" value="1"/>
</dbReference>
<dbReference type="InterPro" id="IPR005790">
    <property type="entry name" value="DNA_polIII_delta"/>
</dbReference>
<evidence type="ECO:0000256" key="5">
    <source>
        <dbReference type="ARBA" id="ARBA00022705"/>
    </source>
</evidence>
<feature type="domain" description="DNA polymerase III delta N-terminal" evidence="9">
    <location>
        <begin position="21"/>
        <end position="142"/>
    </location>
</feature>
<dbReference type="GO" id="GO:0003887">
    <property type="term" value="F:DNA-directed DNA polymerase activity"/>
    <property type="evidence" value="ECO:0007669"/>
    <property type="project" value="UniProtKB-EC"/>
</dbReference>
<dbReference type="SUPFAM" id="SSF52540">
    <property type="entry name" value="P-loop containing nucleoside triphosphate hydrolases"/>
    <property type="match status" value="1"/>
</dbReference>
<keyword evidence="12" id="KW-1185">Reference proteome</keyword>
<comment type="caution">
    <text evidence="11">The sequence shown here is derived from an EMBL/GenBank/DDBJ whole genome shotgun (WGS) entry which is preliminary data.</text>
</comment>
<dbReference type="Gene3D" id="1.10.8.60">
    <property type="match status" value="1"/>
</dbReference>
<organism evidence="11 12">
    <name type="scientific">Agaribacillus aureus</name>
    <dbReference type="NCBI Taxonomy" id="3051825"/>
    <lineage>
        <taxon>Bacteria</taxon>
        <taxon>Pseudomonadati</taxon>
        <taxon>Bacteroidota</taxon>
        <taxon>Cytophagia</taxon>
        <taxon>Cytophagales</taxon>
        <taxon>Splendidivirgaceae</taxon>
        <taxon>Agaribacillus</taxon>
    </lineage>
</organism>
<dbReference type="Pfam" id="PF21694">
    <property type="entry name" value="DNA_pol3_delta_C"/>
    <property type="match status" value="1"/>
</dbReference>
<comment type="similarity">
    <text evidence="7">Belongs to the DNA polymerase HolA subunit family.</text>
</comment>
<dbReference type="SUPFAM" id="SSF48019">
    <property type="entry name" value="post-AAA+ oligomerization domain-like"/>
    <property type="match status" value="1"/>
</dbReference>
<keyword evidence="4 11" id="KW-0548">Nucleotidyltransferase</keyword>
<name>A0ABT8LBC0_9BACT</name>
<accession>A0ABT8LBC0</accession>
<sequence length="340" mass="39050">MAQSFDQVLQSLKNGQYAPVYFLQGDEPYYIDVIANYLEENVIPEHERGFNQIIMYGKDATISGIVGNARRFPMMAERQLVLVKEAQEIQDFNKEEAAKLLEAYLRKPQPSTLLVFCYKYKTLDKRKALTKLMDKSAVMVSVKKLYDNQVPDWVNNYVVNKGHTITPKATFMITEFVGNNLERISNEIDKMLVNFDDKVQITEKEVEKYIGISKEYNVFELQKALTGKNVLKANQIINYFAANPKGNPVIPIIAMLFSFFSKLLIVHHTKDKSDRNLASVLKINPFFVKDYKLAVNHYHLSQVINNIHHLKNADLQSKGIKVGTVNEGQILKELVFKLLH</sequence>
<evidence type="ECO:0000313" key="12">
    <source>
        <dbReference type="Proteomes" id="UP001172083"/>
    </source>
</evidence>
<evidence type="ECO:0000256" key="1">
    <source>
        <dbReference type="ARBA" id="ARBA00012417"/>
    </source>
</evidence>
<feature type="domain" description="DNA polymerase III delta subunit-like C-terminal" evidence="10">
    <location>
        <begin position="215"/>
        <end position="331"/>
    </location>
</feature>
<dbReference type="Gene3D" id="3.40.50.300">
    <property type="entry name" value="P-loop containing nucleotide triphosphate hydrolases"/>
    <property type="match status" value="1"/>
</dbReference>
<dbReference type="PANTHER" id="PTHR34388">
    <property type="entry name" value="DNA POLYMERASE III SUBUNIT DELTA"/>
    <property type="match status" value="1"/>
</dbReference>
<dbReference type="EC" id="2.7.7.7" evidence="1"/>
<comment type="catalytic activity">
    <reaction evidence="8">
        <text>DNA(n) + a 2'-deoxyribonucleoside 5'-triphosphate = DNA(n+1) + diphosphate</text>
        <dbReference type="Rhea" id="RHEA:22508"/>
        <dbReference type="Rhea" id="RHEA-COMP:17339"/>
        <dbReference type="Rhea" id="RHEA-COMP:17340"/>
        <dbReference type="ChEBI" id="CHEBI:33019"/>
        <dbReference type="ChEBI" id="CHEBI:61560"/>
        <dbReference type="ChEBI" id="CHEBI:173112"/>
        <dbReference type="EC" id="2.7.7.7"/>
    </reaction>
</comment>
<dbReference type="InterPro" id="IPR048466">
    <property type="entry name" value="DNA_pol3_delta-like_C"/>
</dbReference>
<keyword evidence="3 11" id="KW-0808">Transferase</keyword>
<keyword evidence="6" id="KW-0239">DNA-directed DNA polymerase</keyword>
<dbReference type="InterPro" id="IPR010372">
    <property type="entry name" value="DNA_pol3_delta_N"/>
</dbReference>
<proteinExistence type="inferred from homology"/>
<evidence type="ECO:0000256" key="4">
    <source>
        <dbReference type="ARBA" id="ARBA00022695"/>
    </source>
</evidence>
<dbReference type="Gene3D" id="1.20.272.10">
    <property type="match status" value="1"/>
</dbReference>
<keyword evidence="5" id="KW-0235">DNA replication</keyword>
<evidence type="ECO:0000313" key="11">
    <source>
        <dbReference type="EMBL" id="MDN5213588.1"/>
    </source>
</evidence>
<protein>
    <recommendedName>
        <fullName evidence="2">DNA polymerase III subunit delta</fullName>
        <ecNumber evidence="1">2.7.7.7</ecNumber>
    </recommendedName>
</protein>
<evidence type="ECO:0000256" key="8">
    <source>
        <dbReference type="ARBA" id="ARBA00049244"/>
    </source>
</evidence>
<dbReference type="InterPro" id="IPR008921">
    <property type="entry name" value="DNA_pol3_clamp-load_cplx_C"/>
</dbReference>
<dbReference type="EMBL" id="JAUJEB010000003">
    <property type="protein sequence ID" value="MDN5213588.1"/>
    <property type="molecule type" value="Genomic_DNA"/>
</dbReference>
<dbReference type="Proteomes" id="UP001172083">
    <property type="component" value="Unassembled WGS sequence"/>
</dbReference>
<evidence type="ECO:0000256" key="6">
    <source>
        <dbReference type="ARBA" id="ARBA00022932"/>
    </source>
</evidence>
<evidence type="ECO:0000259" key="10">
    <source>
        <dbReference type="Pfam" id="PF21694"/>
    </source>
</evidence>